<feature type="transmembrane region" description="Helical" evidence="1">
    <location>
        <begin position="124"/>
        <end position="144"/>
    </location>
</feature>
<keyword evidence="3" id="KW-1185">Reference proteome</keyword>
<evidence type="ECO:0008006" key="4">
    <source>
        <dbReference type="Google" id="ProtNLM"/>
    </source>
</evidence>
<proteinExistence type="predicted"/>
<reference evidence="2 3" key="1">
    <citation type="submission" date="2021-02" db="EMBL/GenBank/DDBJ databases">
        <title>Actinophytocola xerophila sp. nov., isolated from soil of cotton cropping field.</title>
        <authorList>
            <person name="Huang R."/>
            <person name="Chen X."/>
            <person name="Ge X."/>
            <person name="Liu W."/>
        </authorList>
    </citation>
    <scope>NUCLEOTIDE SEQUENCE [LARGE SCALE GENOMIC DNA]</scope>
    <source>
        <strain evidence="2 3">S1-96</strain>
    </source>
</reference>
<accession>A0ABT2JGC0</accession>
<keyword evidence="1" id="KW-0472">Membrane</keyword>
<gene>
    <name evidence="2" type="ORF">JT362_27655</name>
</gene>
<sequence>MSHHHGVVTLPADVVQRPGNLPRYCSRHGLPAVRRVDFALQSAVRIEGSRFRAVGGSGALGMADRLGQHGKKVRVVHVRSWPLCGRCNRTRVGWLTLAAIMFFGGLTAFVGSLIVGIVVDGAQVLAAVAVGGFVLLPLAAFPFARGGLARIVGARTSPDGATVLVENPSQAFLAGLPR</sequence>
<evidence type="ECO:0000313" key="2">
    <source>
        <dbReference type="EMBL" id="MCT2586903.1"/>
    </source>
</evidence>
<dbReference type="EMBL" id="JAFFZE010000022">
    <property type="protein sequence ID" value="MCT2586903.1"/>
    <property type="molecule type" value="Genomic_DNA"/>
</dbReference>
<evidence type="ECO:0000313" key="3">
    <source>
        <dbReference type="Proteomes" id="UP001156441"/>
    </source>
</evidence>
<comment type="caution">
    <text evidence="2">The sequence shown here is derived from an EMBL/GenBank/DDBJ whole genome shotgun (WGS) entry which is preliminary data.</text>
</comment>
<evidence type="ECO:0000256" key="1">
    <source>
        <dbReference type="SAM" id="Phobius"/>
    </source>
</evidence>
<keyword evidence="1" id="KW-1133">Transmembrane helix</keyword>
<organism evidence="2 3">
    <name type="scientific">Actinophytocola gossypii</name>
    <dbReference type="NCBI Taxonomy" id="2812003"/>
    <lineage>
        <taxon>Bacteria</taxon>
        <taxon>Bacillati</taxon>
        <taxon>Actinomycetota</taxon>
        <taxon>Actinomycetes</taxon>
        <taxon>Pseudonocardiales</taxon>
        <taxon>Pseudonocardiaceae</taxon>
    </lineage>
</organism>
<keyword evidence="1" id="KW-0812">Transmembrane</keyword>
<dbReference type="Proteomes" id="UP001156441">
    <property type="component" value="Unassembled WGS sequence"/>
</dbReference>
<name>A0ABT2JGC0_9PSEU</name>
<protein>
    <recommendedName>
        <fullName evidence="4">DUF983 domain-containing protein</fullName>
    </recommendedName>
</protein>
<feature type="transmembrane region" description="Helical" evidence="1">
    <location>
        <begin position="92"/>
        <end position="118"/>
    </location>
</feature>